<proteinExistence type="predicted"/>
<accession>G9N2Q3</accession>
<dbReference type="InParanoid" id="G9N2Q3"/>
<reference evidence="1 2" key="1">
    <citation type="journal article" date="2011" name="Genome Biol.">
        <title>Comparative genome sequence analysis underscores mycoparasitism as the ancestral life style of Trichoderma.</title>
        <authorList>
            <person name="Kubicek C.P."/>
            <person name="Herrera-Estrella A."/>
            <person name="Seidl-Seiboth V."/>
            <person name="Martinez D.A."/>
            <person name="Druzhinina I.S."/>
            <person name="Thon M."/>
            <person name="Zeilinger S."/>
            <person name="Casas-Flores S."/>
            <person name="Horwitz B.A."/>
            <person name="Mukherjee P.K."/>
            <person name="Mukherjee M."/>
            <person name="Kredics L."/>
            <person name="Alcaraz L.D."/>
            <person name="Aerts A."/>
            <person name="Antal Z."/>
            <person name="Atanasova L."/>
            <person name="Cervantes-Badillo M.G."/>
            <person name="Challacombe J."/>
            <person name="Chertkov O."/>
            <person name="McCluskey K."/>
            <person name="Coulpier F."/>
            <person name="Deshpande N."/>
            <person name="von Doehren H."/>
            <person name="Ebbole D.J."/>
            <person name="Esquivel-Naranjo E.U."/>
            <person name="Fekete E."/>
            <person name="Flipphi M."/>
            <person name="Glaser F."/>
            <person name="Gomez-Rodriguez E.Y."/>
            <person name="Gruber S."/>
            <person name="Han C."/>
            <person name="Henrissat B."/>
            <person name="Hermosa R."/>
            <person name="Hernandez-Onate M."/>
            <person name="Karaffa L."/>
            <person name="Kosti I."/>
            <person name="Le Crom S."/>
            <person name="Lindquist E."/>
            <person name="Lucas S."/>
            <person name="Luebeck M."/>
            <person name="Luebeck P.S."/>
            <person name="Margeot A."/>
            <person name="Metz B."/>
            <person name="Misra M."/>
            <person name="Nevalainen H."/>
            <person name="Omann M."/>
            <person name="Packer N."/>
            <person name="Perrone G."/>
            <person name="Uresti-Rivera E.E."/>
            <person name="Salamov A."/>
            <person name="Schmoll M."/>
            <person name="Seiboth B."/>
            <person name="Shapiro H."/>
            <person name="Sukno S."/>
            <person name="Tamayo-Ramos J.A."/>
            <person name="Tisch D."/>
            <person name="Wiest A."/>
            <person name="Wilkinson H.H."/>
            <person name="Zhang M."/>
            <person name="Coutinho P.M."/>
            <person name="Kenerley C.M."/>
            <person name="Monte E."/>
            <person name="Baker S.E."/>
            <person name="Grigoriev I.V."/>
        </authorList>
    </citation>
    <scope>NUCLEOTIDE SEQUENCE [LARGE SCALE GENOMIC DNA]</scope>
    <source>
        <strain evidence="2">Gv29-8 / FGSC 10586</strain>
    </source>
</reference>
<dbReference type="AlphaFoldDB" id="G9N2Q3"/>
<organism evidence="1 2">
    <name type="scientific">Hypocrea virens (strain Gv29-8 / FGSC 10586)</name>
    <name type="common">Gliocladium virens</name>
    <name type="synonym">Trichoderma virens</name>
    <dbReference type="NCBI Taxonomy" id="413071"/>
    <lineage>
        <taxon>Eukaryota</taxon>
        <taxon>Fungi</taxon>
        <taxon>Dikarya</taxon>
        <taxon>Ascomycota</taxon>
        <taxon>Pezizomycotina</taxon>
        <taxon>Sordariomycetes</taxon>
        <taxon>Hypocreomycetidae</taxon>
        <taxon>Hypocreales</taxon>
        <taxon>Hypocreaceae</taxon>
        <taxon>Trichoderma</taxon>
    </lineage>
</organism>
<dbReference type="VEuPathDB" id="FungiDB:TRIVIDRAFT_66987"/>
<evidence type="ECO:0000313" key="2">
    <source>
        <dbReference type="Proteomes" id="UP000007115"/>
    </source>
</evidence>
<evidence type="ECO:0000313" key="1">
    <source>
        <dbReference type="EMBL" id="EHK18967.1"/>
    </source>
</evidence>
<gene>
    <name evidence="1" type="ORF">TRIVIDRAFT_66987</name>
</gene>
<comment type="caution">
    <text evidence="1">The sequence shown here is derived from an EMBL/GenBank/DDBJ whole genome shotgun (WGS) entry which is preliminary data.</text>
</comment>
<sequence length="202" mass="22513">MAQTTKPKTAAKAEVGQRLLHGWGSPALAPRFCHNPANQAAAVAELQRLRLPLITPKEPTRTDNCSPFHLRAFGLNLEAFSTFPFAVLQIGREIPRRHMTRTKPDWGDILLGVHEAQGNGRNGLPLVARGFRLFQILISKSRYDIEFPLARVTVPDRQVHVPYLRNSTCSKKARFQVGTNLLQPSLNSVASNEKSLLDLHLP</sequence>
<dbReference type="Proteomes" id="UP000007115">
    <property type="component" value="Unassembled WGS sequence"/>
</dbReference>
<dbReference type="EMBL" id="ABDF02000085">
    <property type="protein sequence ID" value="EHK18967.1"/>
    <property type="molecule type" value="Genomic_DNA"/>
</dbReference>
<keyword evidence="2" id="KW-1185">Reference proteome</keyword>
<dbReference type="RefSeq" id="XP_013953162.1">
    <property type="nucleotide sequence ID" value="XM_014097687.1"/>
</dbReference>
<name>G9N2Q3_HYPVG</name>
<dbReference type="GeneID" id="25796895"/>
<protein>
    <submittedName>
        <fullName evidence="1">Uncharacterized protein</fullName>
    </submittedName>
</protein>
<dbReference type="HOGENOM" id="CLU_1354789_0_0_1"/>